<proteinExistence type="predicted"/>
<accession>X0ZV51</accession>
<evidence type="ECO:0000313" key="2">
    <source>
        <dbReference type="EMBL" id="GAG61827.1"/>
    </source>
</evidence>
<keyword evidence="1" id="KW-1133">Transmembrane helix</keyword>
<feature type="non-terminal residue" evidence="2">
    <location>
        <position position="1"/>
    </location>
</feature>
<organism evidence="2">
    <name type="scientific">marine sediment metagenome</name>
    <dbReference type="NCBI Taxonomy" id="412755"/>
    <lineage>
        <taxon>unclassified sequences</taxon>
        <taxon>metagenomes</taxon>
        <taxon>ecological metagenomes</taxon>
    </lineage>
</organism>
<dbReference type="AlphaFoldDB" id="X0ZV51"/>
<reference evidence="2" key="1">
    <citation type="journal article" date="2014" name="Front. Microbiol.">
        <title>High frequency of phylogenetically diverse reductive dehalogenase-homologous genes in deep subseafloor sedimentary metagenomes.</title>
        <authorList>
            <person name="Kawai M."/>
            <person name="Futagami T."/>
            <person name="Toyoda A."/>
            <person name="Takaki Y."/>
            <person name="Nishi S."/>
            <person name="Hori S."/>
            <person name="Arai W."/>
            <person name="Tsubouchi T."/>
            <person name="Morono Y."/>
            <person name="Uchiyama I."/>
            <person name="Ito T."/>
            <person name="Fujiyama A."/>
            <person name="Inagaki F."/>
            <person name="Takami H."/>
        </authorList>
    </citation>
    <scope>NUCLEOTIDE SEQUENCE</scope>
    <source>
        <strain evidence="2">Expedition CK06-06</strain>
    </source>
</reference>
<dbReference type="EMBL" id="BART01009037">
    <property type="protein sequence ID" value="GAG61827.1"/>
    <property type="molecule type" value="Genomic_DNA"/>
</dbReference>
<feature type="transmembrane region" description="Helical" evidence="1">
    <location>
        <begin position="7"/>
        <end position="25"/>
    </location>
</feature>
<name>X0ZV51_9ZZZZ</name>
<keyword evidence="1" id="KW-0472">Membrane</keyword>
<sequence>QGWANALTEVAVSLLALGIVLEVLVNGKGVPFWPDIAIIANVQSIIAGFSAQGLVGLVAIWVLYHIYKSK</sequence>
<comment type="caution">
    <text evidence="2">The sequence shown here is derived from an EMBL/GenBank/DDBJ whole genome shotgun (WGS) entry which is preliminary data.</text>
</comment>
<gene>
    <name evidence="2" type="ORF">S01H4_20144</name>
</gene>
<protein>
    <submittedName>
        <fullName evidence="2">Uncharacterized protein</fullName>
    </submittedName>
</protein>
<feature type="transmembrane region" description="Helical" evidence="1">
    <location>
        <begin position="45"/>
        <end position="67"/>
    </location>
</feature>
<evidence type="ECO:0000256" key="1">
    <source>
        <dbReference type="SAM" id="Phobius"/>
    </source>
</evidence>
<keyword evidence="1" id="KW-0812">Transmembrane</keyword>